<proteinExistence type="predicted"/>
<evidence type="ECO:0000313" key="1">
    <source>
        <dbReference type="EMBL" id="SDX15714.1"/>
    </source>
</evidence>
<reference evidence="1 2" key="1">
    <citation type="submission" date="2016-10" db="EMBL/GenBank/DDBJ databases">
        <authorList>
            <person name="de Groot N.N."/>
        </authorList>
    </citation>
    <scope>NUCLEOTIDE SEQUENCE [LARGE SCALE GENOMIC DNA]</scope>
    <source>
        <strain evidence="1 2">DSM 23310</strain>
    </source>
</reference>
<organism evidence="1 2">
    <name type="scientific">Tepidimicrobium xylanilyticum</name>
    <dbReference type="NCBI Taxonomy" id="1123352"/>
    <lineage>
        <taxon>Bacteria</taxon>
        <taxon>Bacillati</taxon>
        <taxon>Bacillota</taxon>
        <taxon>Tissierellia</taxon>
        <taxon>Tissierellales</taxon>
        <taxon>Tepidimicrobiaceae</taxon>
        <taxon>Tepidimicrobium</taxon>
    </lineage>
</organism>
<gene>
    <name evidence="1" type="ORF">SAMN05660923_01809</name>
</gene>
<dbReference type="Proteomes" id="UP000198828">
    <property type="component" value="Unassembled WGS sequence"/>
</dbReference>
<dbReference type="AlphaFoldDB" id="A0A1H2ZG02"/>
<protein>
    <submittedName>
        <fullName evidence="1">Uncharacterized protein</fullName>
    </submittedName>
</protein>
<keyword evidence="2" id="KW-1185">Reference proteome</keyword>
<sequence length="189" mass="22773">MKRIKVFHLLILLLLLFIILNGYYDKYLLCQIIDFEYRTYHSIGKNIYERLLEYKPNQSMSKEDINLIFDYLNKLIYIDYSLDMVSINEGRRAYFFGRLLQNELDSKGLSEGDYPLFYKLLNNIKIDISNEEKLTIDNKGLIALKEISYLIMNEYDININLLSPKYMLIRPYNRVNEESIEIYKMYYND</sequence>
<accession>A0A1H2ZG02</accession>
<evidence type="ECO:0000313" key="2">
    <source>
        <dbReference type="Proteomes" id="UP000198828"/>
    </source>
</evidence>
<name>A0A1H2ZG02_9FIRM</name>
<dbReference type="RefSeq" id="WP_093752949.1">
    <property type="nucleotide sequence ID" value="NZ_FNNG01000007.1"/>
</dbReference>
<dbReference type="EMBL" id="FNNG01000007">
    <property type="protein sequence ID" value="SDX15714.1"/>
    <property type="molecule type" value="Genomic_DNA"/>
</dbReference>